<dbReference type="AlphaFoldDB" id="A0A3D9ZHU6"/>
<sequence>MPRRSLAVLGWLAVVIVATLAGVGALRLVGDSLASTPGGVRSQTDVARDLAAAKERPVPPTATAASPTPPPATPDAKRKPFGSPGGTVTATCEDGLVRIVYISPAQGYAVDDQDRGPDKEAEVKFRGPAGRSEIKLRCDGDLPVRMGHDD</sequence>
<feature type="compositionally biased region" description="Basic and acidic residues" evidence="1">
    <location>
        <begin position="112"/>
        <end position="125"/>
    </location>
</feature>
<dbReference type="RefSeq" id="WP_116068290.1">
    <property type="nucleotide sequence ID" value="NZ_BONB01000043.1"/>
</dbReference>
<accession>A0A3D9ZHU6</accession>
<feature type="compositionally biased region" description="Basic and acidic residues" evidence="1">
    <location>
        <begin position="132"/>
        <end position="150"/>
    </location>
</feature>
<gene>
    <name evidence="2" type="ORF">DFJ67_2838</name>
</gene>
<evidence type="ECO:0000256" key="1">
    <source>
        <dbReference type="SAM" id="MobiDB-lite"/>
    </source>
</evidence>
<proteinExistence type="predicted"/>
<evidence type="ECO:0000313" key="3">
    <source>
        <dbReference type="Proteomes" id="UP000256913"/>
    </source>
</evidence>
<feature type="region of interest" description="Disordered" evidence="1">
    <location>
        <begin position="108"/>
        <end position="150"/>
    </location>
</feature>
<dbReference type="OrthoDB" id="3782348at2"/>
<reference evidence="2 3" key="1">
    <citation type="submission" date="2018-08" db="EMBL/GenBank/DDBJ databases">
        <title>Sequencing the genomes of 1000 actinobacteria strains.</title>
        <authorList>
            <person name="Klenk H.-P."/>
        </authorList>
    </citation>
    <scope>NUCLEOTIDE SEQUENCE [LARGE SCALE GENOMIC DNA]</scope>
    <source>
        <strain evidence="2 3">DSM 44099</strain>
    </source>
</reference>
<dbReference type="EMBL" id="QUMQ01000001">
    <property type="protein sequence ID" value="REF96845.1"/>
    <property type="molecule type" value="Genomic_DNA"/>
</dbReference>
<protein>
    <recommendedName>
        <fullName evidence="4">Septum formation initiator</fullName>
    </recommendedName>
</protein>
<dbReference type="Proteomes" id="UP000256913">
    <property type="component" value="Unassembled WGS sequence"/>
</dbReference>
<feature type="compositionally biased region" description="Basic and acidic residues" evidence="1">
    <location>
        <begin position="46"/>
        <end position="57"/>
    </location>
</feature>
<name>A0A3D9ZHU6_9ACTN</name>
<evidence type="ECO:0008006" key="4">
    <source>
        <dbReference type="Google" id="ProtNLM"/>
    </source>
</evidence>
<organism evidence="2 3">
    <name type="scientific">Asanoa ferruginea</name>
    <dbReference type="NCBI Taxonomy" id="53367"/>
    <lineage>
        <taxon>Bacteria</taxon>
        <taxon>Bacillati</taxon>
        <taxon>Actinomycetota</taxon>
        <taxon>Actinomycetes</taxon>
        <taxon>Micromonosporales</taxon>
        <taxon>Micromonosporaceae</taxon>
        <taxon>Asanoa</taxon>
    </lineage>
</organism>
<keyword evidence="3" id="KW-1185">Reference proteome</keyword>
<feature type="region of interest" description="Disordered" evidence="1">
    <location>
        <begin position="34"/>
        <end position="90"/>
    </location>
</feature>
<evidence type="ECO:0000313" key="2">
    <source>
        <dbReference type="EMBL" id="REF96845.1"/>
    </source>
</evidence>
<comment type="caution">
    <text evidence="2">The sequence shown here is derived from an EMBL/GenBank/DDBJ whole genome shotgun (WGS) entry which is preliminary data.</text>
</comment>